<keyword evidence="5" id="KW-1133">Transmembrane helix</keyword>
<dbReference type="SUPFAM" id="SSF48726">
    <property type="entry name" value="Immunoglobulin"/>
    <property type="match status" value="1"/>
</dbReference>
<dbReference type="InterPro" id="IPR013783">
    <property type="entry name" value="Ig-like_fold"/>
</dbReference>
<dbReference type="PANTHER" id="PTHR11860:SF87">
    <property type="entry name" value="CMRF35-LIKE MOLECULE 8"/>
    <property type="match status" value="1"/>
</dbReference>
<evidence type="ECO:0000256" key="3">
    <source>
        <dbReference type="ARBA" id="ARBA00023136"/>
    </source>
</evidence>
<reference evidence="8 9" key="1">
    <citation type="submission" date="2019-06" db="EMBL/GenBank/DDBJ databases">
        <title>A chromosome-scale genome assembly of the European perch, Perca fluviatilis.</title>
        <authorList>
            <person name="Roques C."/>
            <person name="Zahm M."/>
            <person name="Cabau C."/>
            <person name="Klopp C."/>
            <person name="Bouchez O."/>
            <person name="Donnadieu C."/>
            <person name="Kuhl H."/>
            <person name="Gislard M."/>
            <person name="Guendouz S."/>
            <person name="Journot L."/>
            <person name="Haffray P."/>
            <person name="Bestin A."/>
            <person name="Morvezen R."/>
            <person name="Feron R."/>
            <person name="Wen M."/>
            <person name="Jouanno E."/>
            <person name="Herpin A."/>
            <person name="Schartl M."/>
            <person name="Postlethwait J."/>
            <person name="Schaerlinger B."/>
            <person name="Chardard D."/>
            <person name="Lecocq T."/>
            <person name="Poncet C."/>
            <person name="Jaffrelo L."/>
            <person name="Lampietro C."/>
            <person name="Guiguen Y."/>
        </authorList>
    </citation>
    <scope>NUCLEOTIDE SEQUENCE [LARGE SCALE GENOMIC DNA]</scope>
    <source>
        <tissue evidence="8">Blood</tissue>
    </source>
</reference>
<dbReference type="GO" id="GO:0004888">
    <property type="term" value="F:transmembrane signaling receptor activity"/>
    <property type="evidence" value="ECO:0007669"/>
    <property type="project" value="TreeGrafter"/>
</dbReference>
<keyword evidence="2 5" id="KW-0812">Transmembrane</keyword>
<dbReference type="Pfam" id="PF07686">
    <property type="entry name" value="V-set"/>
    <property type="match status" value="1"/>
</dbReference>
<name>A0A6A5FPY4_PERFL</name>
<protein>
    <recommendedName>
        <fullName evidence="7">Immunoglobulin domain-containing protein</fullName>
    </recommendedName>
</protein>
<comment type="caution">
    <text evidence="8">The sequence shown here is derived from an EMBL/GenBank/DDBJ whole genome shotgun (WGS) entry which is preliminary data.</text>
</comment>
<evidence type="ECO:0000256" key="5">
    <source>
        <dbReference type="SAM" id="Phobius"/>
    </source>
</evidence>
<accession>A0A6A5FPY4</accession>
<evidence type="ECO:0000256" key="4">
    <source>
        <dbReference type="SAM" id="MobiDB-lite"/>
    </source>
</evidence>
<dbReference type="InterPro" id="IPR013106">
    <property type="entry name" value="Ig_V-set"/>
</dbReference>
<keyword evidence="9" id="KW-1185">Reference proteome</keyword>
<proteinExistence type="predicted"/>
<dbReference type="GO" id="GO:0005886">
    <property type="term" value="C:plasma membrane"/>
    <property type="evidence" value="ECO:0007669"/>
    <property type="project" value="TreeGrafter"/>
</dbReference>
<evidence type="ECO:0000313" key="8">
    <source>
        <dbReference type="EMBL" id="KAF1394925.1"/>
    </source>
</evidence>
<gene>
    <name evidence="8" type="ORF">PFLUV_G00006180</name>
</gene>
<evidence type="ECO:0000256" key="1">
    <source>
        <dbReference type="ARBA" id="ARBA00004370"/>
    </source>
</evidence>
<dbReference type="EMBL" id="VHII01000001">
    <property type="protein sequence ID" value="KAF1394925.1"/>
    <property type="molecule type" value="Genomic_DNA"/>
</dbReference>
<evidence type="ECO:0000256" key="2">
    <source>
        <dbReference type="ARBA" id="ARBA00022692"/>
    </source>
</evidence>
<keyword evidence="6" id="KW-0732">Signal</keyword>
<feature type="transmembrane region" description="Helical" evidence="5">
    <location>
        <begin position="182"/>
        <end position="203"/>
    </location>
</feature>
<comment type="subcellular location">
    <subcellularLocation>
        <location evidence="1">Membrane</location>
    </subcellularLocation>
</comment>
<organism evidence="8 9">
    <name type="scientific">Perca fluviatilis</name>
    <name type="common">European perch</name>
    <dbReference type="NCBI Taxonomy" id="8168"/>
    <lineage>
        <taxon>Eukaryota</taxon>
        <taxon>Metazoa</taxon>
        <taxon>Chordata</taxon>
        <taxon>Craniata</taxon>
        <taxon>Vertebrata</taxon>
        <taxon>Euteleostomi</taxon>
        <taxon>Actinopterygii</taxon>
        <taxon>Neopterygii</taxon>
        <taxon>Teleostei</taxon>
        <taxon>Neoteleostei</taxon>
        <taxon>Acanthomorphata</taxon>
        <taxon>Eupercaria</taxon>
        <taxon>Perciformes</taxon>
        <taxon>Percoidei</taxon>
        <taxon>Percidae</taxon>
        <taxon>Percinae</taxon>
        <taxon>Perca</taxon>
    </lineage>
</organism>
<dbReference type="InterPro" id="IPR003599">
    <property type="entry name" value="Ig_sub"/>
</dbReference>
<feature type="region of interest" description="Disordered" evidence="4">
    <location>
        <begin position="211"/>
        <end position="243"/>
    </location>
</feature>
<dbReference type="Proteomes" id="UP000465112">
    <property type="component" value="Chromosome 1"/>
</dbReference>
<evidence type="ECO:0000256" key="6">
    <source>
        <dbReference type="SAM" id="SignalP"/>
    </source>
</evidence>
<feature type="domain" description="Immunoglobulin" evidence="7">
    <location>
        <begin position="20"/>
        <end position="118"/>
    </location>
</feature>
<feature type="signal peptide" evidence="6">
    <location>
        <begin position="1"/>
        <end position="18"/>
    </location>
</feature>
<dbReference type="SMART" id="SM00409">
    <property type="entry name" value="IG"/>
    <property type="match status" value="1"/>
</dbReference>
<evidence type="ECO:0000259" key="7">
    <source>
        <dbReference type="SMART" id="SM00409"/>
    </source>
</evidence>
<sequence length="243" mass="26900">MKTIYIFYCLLYAAGIEGTDINVEGFEGEEVSFQCSHRLAWRNNKYFCKDPCKGIEDILVTVQSGRRVESGRIALVDSGDGVFTVTISQLQLSDLGRYWCAVDRPGFDTFTAVHLTVKEVYTTVPYTDETKTVIPEPSPTWTHQNISNSTQFTSGMDTSRPANFSTALNSTNGGQNTITGTVLYATVGAVAVLTMWVLTAMLVRNRRENGKLQPQVCSDSTDLVSADKRGVRDTNWSSTHQQL</sequence>
<dbReference type="Gene3D" id="2.60.40.10">
    <property type="entry name" value="Immunoglobulins"/>
    <property type="match status" value="1"/>
</dbReference>
<dbReference type="AlphaFoldDB" id="A0A6A5FPY4"/>
<feature type="chain" id="PRO_5025387971" description="Immunoglobulin domain-containing protein" evidence="6">
    <location>
        <begin position="19"/>
        <end position="243"/>
    </location>
</feature>
<keyword evidence="3 5" id="KW-0472">Membrane</keyword>
<evidence type="ECO:0000313" key="9">
    <source>
        <dbReference type="Proteomes" id="UP000465112"/>
    </source>
</evidence>
<dbReference type="InterPro" id="IPR050671">
    <property type="entry name" value="CD300_family_receptors"/>
</dbReference>
<dbReference type="InterPro" id="IPR036179">
    <property type="entry name" value="Ig-like_dom_sf"/>
</dbReference>
<feature type="compositionally biased region" description="Polar residues" evidence="4">
    <location>
        <begin position="234"/>
        <end position="243"/>
    </location>
</feature>
<dbReference type="PANTHER" id="PTHR11860">
    <property type="entry name" value="POLYMERIC-IMMUNOGLOBULIN RECEPTOR"/>
    <property type="match status" value="1"/>
</dbReference>
<dbReference type="CDD" id="cd05716">
    <property type="entry name" value="IgV_pIgR_like"/>
    <property type="match status" value="1"/>
</dbReference>